<keyword evidence="4" id="KW-1185">Reference proteome</keyword>
<keyword evidence="1" id="KW-0472">Membrane</keyword>
<feature type="transmembrane region" description="Helical" evidence="1">
    <location>
        <begin position="154"/>
        <end position="180"/>
    </location>
</feature>
<feature type="domain" description="Prepilin type IV endopeptidase peptidase" evidence="2">
    <location>
        <begin position="72"/>
        <end position="178"/>
    </location>
</feature>
<dbReference type="GO" id="GO:0004190">
    <property type="term" value="F:aspartic-type endopeptidase activity"/>
    <property type="evidence" value="ECO:0007669"/>
    <property type="project" value="InterPro"/>
</dbReference>
<dbReference type="AlphaFoldDB" id="A0A0K1JPU8"/>
<feature type="transmembrane region" description="Helical" evidence="1">
    <location>
        <begin position="35"/>
        <end position="55"/>
    </location>
</feature>
<feature type="transmembrane region" description="Helical" evidence="1">
    <location>
        <begin position="92"/>
        <end position="110"/>
    </location>
</feature>
<accession>A0A0K1JPU8</accession>
<dbReference type="Gene3D" id="1.20.120.1220">
    <property type="match status" value="1"/>
</dbReference>
<dbReference type="Proteomes" id="UP000066480">
    <property type="component" value="Chromosome"/>
</dbReference>
<evidence type="ECO:0000313" key="4">
    <source>
        <dbReference type="Proteomes" id="UP000066480"/>
    </source>
</evidence>
<reference evidence="3 4" key="1">
    <citation type="submission" date="2015-03" db="EMBL/GenBank/DDBJ databases">
        <title>Luteipulveratus halotolerans sp. nov., a novel actinobacterium (Dermacoccaceae) from Sarawak, Malaysia.</title>
        <authorList>
            <person name="Juboi H."/>
            <person name="Basik A."/>
            <person name="Shamsul S.S."/>
            <person name="Arnold P."/>
            <person name="Schmitt E.K."/>
            <person name="Sanglier J.-J."/>
            <person name="Yeo T."/>
        </authorList>
    </citation>
    <scope>NUCLEOTIDE SEQUENCE [LARGE SCALE GENOMIC DNA]</scope>
    <source>
        <strain evidence="3 4">MN07-A0370</strain>
    </source>
</reference>
<feature type="transmembrane region" description="Helical" evidence="1">
    <location>
        <begin position="192"/>
        <end position="209"/>
    </location>
</feature>
<dbReference type="EMBL" id="CP011112">
    <property type="protein sequence ID" value="AKU18731.1"/>
    <property type="molecule type" value="Genomic_DNA"/>
</dbReference>
<evidence type="ECO:0000256" key="1">
    <source>
        <dbReference type="SAM" id="Phobius"/>
    </source>
</evidence>
<evidence type="ECO:0000313" key="3">
    <source>
        <dbReference type="EMBL" id="AKU18731.1"/>
    </source>
</evidence>
<dbReference type="STRING" id="571913.VV02_07465"/>
<keyword evidence="1" id="KW-0812">Transmembrane</keyword>
<feature type="transmembrane region" description="Helical" evidence="1">
    <location>
        <begin position="67"/>
        <end position="86"/>
    </location>
</feature>
<keyword evidence="1" id="KW-1133">Transmembrane helix</keyword>
<organism evidence="3 4">
    <name type="scientific">Luteipulveratus mongoliensis</name>
    <dbReference type="NCBI Taxonomy" id="571913"/>
    <lineage>
        <taxon>Bacteria</taxon>
        <taxon>Bacillati</taxon>
        <taxon>Actinomycetota</taxon>
        <taxon>Actinomycetes</taxon>
        <taxon>Micrococcales</taxon>
        <taxon>Dermacoccaceae</taxon>
        <taxon>Luteipulveratus</taxon>
    </lineage>
</organism>
<dbReference type="KEGG" id="lmoi:VV02_07465"/>
<proteinExistence type="predicted"/>
<sequence>MWILVAVVGGALVGRTTSAWLARGSWRLTSESASAPTTFGWVVPAVAALWGVLAWRLSELDHGGAWPAYAALSVLGVALAAIDQQVHRLPDLLTLGGLVAVGLLLVLASVVESDWHAYSNGLWSAGLAFVAFAVLVIGGLGLGDLKLAVLLGLALGWLGLSVALVGLAGGFVLGGLWAVVLVARGASRSTRFAFGPWMLLGALVAILTVS</sequence>
<feature type="transmembrane region" description="Helical" evidence="1">
    <location>
        <begin position="122"/>
        <end position="142"/>
    </location>
</feature>
<dbReference type="InterPro" id="IPR000045">
    <property type="entry name" value="Prepilin_IV_endopep_pep"/>
</dbReference>
<gene>
    <name evidence="3" type="ORF">VV02_07465</name>
</gene>
<protein>
    <recommendedName>
        <fullName evidence="2">Prepilin type IV endopeptidase peptidase domain-containing protein</fullName>
    </recommendedName>
</protein>
<dbReference type="GO" id="GO:0016020">
    <property type="term" value="C:membrane"/>
    <property type="evidence" value="ECO:0007669"/>
    <property type="project" value="InterPro"/>
</dbReference>
<evidence type="ECO:0000259" key="2">
    <source>
        <dbReference type="Pfam" id="PF01478"/>
    </source>
</evidence>
<name>A0A0K1JPU8_9MICO</name>
<dbReference type="Pfam" id="PF01478">
    <property type="entry name" value="Peptidase_A24"/>
    <property type="match status" value="1"/>
</dbReference>